<dbReference type="EMBL" id="NGFO01000015">
    <property type="protein sequence ID" value="OUC78063.1"/>
    <property type="molecule type" value="Genomic_DNA"/>
</dbReference>
<evidence type="ECO:0000256" key="4">
    <source>
        <dbReference type="PROSITE-ProRule" id="PRU01100"/>
    </source>
</evidence>
<dbReference type="PROSITE" id="PS51257">
    <property type="entry name" value="PROKAR_LIPOPROTEIN"/>
    <property type="match status" value="1"/>
</dbReference>
<name>A0A243Q8M8_9ACTN</name>
<dbReference type="InterPro" id="IPR022790">
    <property type="entry name" value="GH26_dom"/>
</dbReference>
<dbReference type="PANTHER" id="PTHR40079">
    <property type="entry name" value="MANNAN ENDO-1,4-BETA-MANNOSIDASE E-RELATED"/>
    <property type="match status" value="1"/>
</dbReference>
<comment type="caution">
    <text evidence="6">The sequence shown here is derived from an EMBL/GenBank/DDBJ whole genome shotgun (WGS) entry which is preliminary data.</text>
</comment>
<accession>A0A243Q8M8</accession>
<dbReference type="Gene3D" id="3.20.20.80">
    <property type="entry name" value="Glycosidases"/>
    <property type="match status" value="1"/>
</dbReference>
<feature type="active site" description="Proton donor" evidence="4">
    <location>
        <position position="158"/>
    </location>
</feature>
<evidence type="ECO:0000256" key="2">
    <source>
        <dbReference type="ARBA" id="ARBA00022801"/>
    </source>
</evidence>
<evidence type="ECO:0000259" key="5">
    <source>
        <dbReference type="PROSITE" id="PS51764"/>
    </source>
</evidence>
<gene>
    <name evidence="6" type="ORF">CA982_13940</name>
</gene>
<reference evidence="6 7" key="1">
    <citation type="submission" date="2017-05" db="EMBL/GenBank/DDBJ databases">
        <title>Biotechnological potential of actinobacteria isolated from South African environments.</title>
        <authorList>
            <person name="Le Roes-Hill M."/>
            <person name="Prins A."/>
            <person name="Durrell K.A."/>
        </authorList>
    </citation>
    <scope>NUCLEOTIDE SEQUENCE [LARGE SCALE GENOMIC DNA]</scope>
    <source>
        <strain evidence="6">BS2</strain>
    </source>
</reference>
<evidence type="ECO:0000313" key="6">
    <source>
        <dbReference type="EMBL" id="OUC78063.1"/>
    </source>
</evidence>
<dbReference type="InterPro" id="IPR000805">
    <property type="entry name" value="Glyco_hydro_26"/>
</dbReference>
<organism evidence="6 7">
    <name type="scientific">Gordonia lacunae</name>
    <dbReference type="NCBI Taxonomy" id="417102"/>
    <lineage>
        <taxon>Bacteria</taxon>
        <taxon>Bacillati</taxon>
        <taxon>Actinomycetota</taxon>
        <taxon>Actinomycetes</taxon>
        <taxon>Mycobacteriales</taxon>
        <taxon>Gordoniaceae</taxon>
        <taxon>Gordonia</taxon>
    </lineage>
</organism>
<feature type="active site" description="Nucleophile" evidence="4">
    <location>
        <position position="267"/>
    </location>
</feature>
<dbReference type="Proteomes" id="UP000194632">
    <property type="component" value="Unassembled WGS sequence"/>
</dbReference>
<dbReference type="SUPFAM" id="SSF51445">
    <property type="entry name" value="(Trans)glycosidases"/>
    <property type="match status" value="1"/>
</dbReference>
<keyword evidence="3 4" id="KW-0326">Glycosidase</keyword>
<evidence type="ECO:0000313" key="7">
    <source>
        <dbReference type="Proteomes" id="UP000194632"/>
    </source>
</evidence>
<evidence type="ECO:0000256" key="3">
    <source>
        <dbReference type="ARBA" id="ARBA00023295"/>
    </source>
</evidence>
<dbReference type="GO" id="GO:0016985">
    <property type="term" value="F:mannan endo-1,4-beta-mannosidase activity"/>
    <property type="evidence" value="ECO:0007669"/>
    <property type="project" value="InterPro"/>
</dbReference>
<dbReference type="InterPro" id="IPR017853">
    <property type="entry name" value="GH"/>
</dbReference>
<dbReference type="AlphaFoldDB" id="A0A243Q8M8"/>
<comment type="similarity">
    <text evidence="1 4">Belongs to the glycosyl hydrolase 26 family.</text>
</comment>
<dbReference type="Pfam" id="PF02156">
    <property type="entry name" value="Glyco_hydro_26"/>
    <property type="match status" value="1"/>
</dbReference>
<sequence length="330" mass="35567">MGGVPRWTIVSVVLGVMVGSMGVVACTPPPRECPPTISPLSGPAGDCLRFGVSTPSGPLRPAEVASVTELVGVRPTVNLFFEDFTAIPPIAALDAVVAAGAEPVVTWEPWRHLGGADYDRGAFSMSSIVAGVHDDYLYRWADELRAWGQVVYLRFAHEPNGDWYPWSPAGGTSPELYIAAWRHVHDLFASKSARNVKWVWAPNVPLADDAPLSRWYPGDDYVDVLGVDGYNWGAVPGHRWTSPDELFAGSLEQLRVLSPQKPILVTEVGSAEVGGSKAEWIADLVTYLDEADDVTGFVWFDHDKEADWGLGSTAAAGAAMARALEKAGLR</sequence>
<dbReference type="PROSITE" id="PS51764">
    <property type="entry name" value="GH26"/>
    <property type="match status" value="1"/>
</dbReference>
<proteinExistence type="inferred from homology"/>
<evidence type="ECO:0000256" key="1">
    <source>
        <dbReference type="ARBA" id="ARBA00007754"/>
    </source>
</evidence>
<feature type="domain" description="GH26" evidence="5">
    <location>
        <begin position="31"/>
        <end position="330"/>
    </location>
</feature>
<dbReference type="PANTHER" id="PTHR40079:SF4">
    <property type="entry name" value="GH26 DOMAIN-CONTAINING PROTEIN-RELATED"/>
    <property type="match status" value="1"/>
</dbReference>
<dbReference type="GO" id="GO:0006080">
    <property type="term" value="P:substituted mannan metabolic process"/>
    <property type="evidence" value="ECO:0007669"/>
    <property type="project" value="InterPro"/>
</dbReference>
<dbReference type="OrthoDB" id="9816550at2"/>
<protein>
    <submittedName>
        <fullName evidence="6">Endoglucanase</fullName>
    </submittedName>
</protein>
<dbReference type="RefSeq" id="WP_086535916.1">
    <property type="nucleotide sequence ID" value="NZ_JBLKRZ010000007.1"/>
</dbReference>
<dbReference type="STRING" id="417102.CA982_13940"/>
<keyword evidence="2 4" id="KW-0378">Hydrolase</keyword>
<keyword evidence="7" id="KW-1185">Reference proteome</keyword>